<dbReference type="EMBL" id="CADCTR010003175">
    <property type="protein sequence ID" value="CAA9385796.1"/>
    <property type="molecule type" value="Genomic_DNA"/>
</dbReference>
<organism evidence="1">
    <name type="scientific">uncultured Chloroflexia bacterium</name>
    <dbReference type="NCBI Taxonomy" id="1672391"/>
    <lineage>
        <taxon>Bacteria</taxon>
        <taxon>Bacillati</taxon>
        <taxon>Chloroflexota</taxon>
        <taxon>Chloroflexia</taxon>
        <taxon>environmental samples</taxon>
    </lineage>
</organism>
<name>A0A6J4NEE7_9CHLR</name>
<feature type="non-terminal residue" evidence="1">
    <location>
        <position position="64"/>
    </location>
</feature>
<reference evidence="1" key="1">
    <citation type="submission" date="2020-02" db="EMBL/GenBank/DDBJ databases">
        <authorList>
            <person name="Meier V. D."/>
        </authorList>
    </citation>
    <scope>NUCLEOTIDE SEQUENCE</scope>
    <source>
        <strain evidence="1">AVDCRST_MAG93</strain>
    </source>
</reference>
<gene>
    <name evidence="1" type="ORF">AVDCRST_MAG93-9449</name>
</gene>
<accession>A0A6J4NEE7</accession>
<dbReference type="AlphaFoldDB" id="A0A6J4NEE7"/>
<protein>
    <submittedName>
        <fullName evidence="1">Uncharacterized protein</fullName>
    </submittedName>
</protein>
<proteinExistence type="predicted"/>
<sequence length="64" mass="7505">MPDTPLHEQLLKLTLRNDIEHLQGPEEVAYEKDEVVVLCLLYNGRHYLKSFIEHYFSLGAKHIV</sequence>
<evidence type="ECO:0000313" key="1">
    <source>
        <dbReference type="EMBL" id="CAA9385796.1"/>
    </source>
</evidence>